<name>A0ABW6QA15_9ACTN</name>
<protein>
    <submittedName>
        <fullName evidence="2">DUF2867 domain-containing protein</fullName>
    </submittedName>
</protein>
<dbReference type="RefSeq" id="WP_388236745.1">
    <property type="nucleotide sequence ID" value="NZ_JBHVZQ010000018.1"/>
</dbReference>
<reference evidence="2 3" key="1">
    <citation type="submission" date="2024-09" db="EMBL/GenBank/DDBJ databases">
        <title>The Natural Products Discovery Center: Release of the First 8490 Sequenced Strains for Exploring Actinobacteria Biosynthetic Diversity.</title>
        <authorList>
            <person name="Kalkreuter E."/>
            <person name="Kautsar S.A."/>
            <person name="Yang D."/>
            <person name="Bader C.D."/>
            <person name="Teijaro C.N."/>
            <person name="Fluegel L."/>
            <person name="Davis C.M."/>
            <person name="Simpson J.R."/>
            <person name="Lauterbach L."/>
            <person name="Steele A.D."/>
            <person name="Gui C."/>
            <person name="Meng S."/>
            <person name="Li G."/>
            <person name="Viehrig K."/>
            <person name="Ye F."/>
            <person name="Su P."/>
            <person name="Kiefer A.F."/>
            <person name="Nichols A."/>
            <person name="Cepeda A.J."/>
            <person name="Yan W."/>
            <person name="Fan B."/>
            <person name="Jiang Y."/>
            <person name="Adhikari A."/>
            <person name="Zheng C.-J."/>
            <person name="Schuster L."/>
            <person name="Cowan T.M."/>
            <person name="Smanski M.J."/>
            <person name="Chevrette M.G."/>
            <person name="De Carvalho L.P.S."/>
            <person name="Shen B."/>
        </authorList>
    </citation>
    <scope>NUCLEOTIDE SEQUENCE [LARGE SCALE GENOMIC DNA]</scope>
    <source>
        <strain evidence="2 3">NPDC058328</strain>
    </source>
</reference>
<dbReference type="InterPro" id="IPR021295">
    <property type="entry name" value="DUF2867"/>
</dbReference>
<dbReference type="Pfam" id="PF11066">
    <property type="entry name" value="DUF2867"/>
    <property type="match status" value="1"/>
</dbReference>
<sequence>MRLPATDHTSRPWRIHEIAGDFRLEDLWALPTPGGPDDLHHLVQQMADGKDGPDGGNPVGRFLFAVRWKLGALLGWDKPDSGVGGRVATLRDRLPDDLREGPRGPDLSTAPFTSVFQTHNEWAAEYANKTMHGVMHIGWVPDGNGGYRGQMAVLVKPNGRLGSLYMLGIKPFRYLGVYPALLRSIGREWRENTARRTACDPRGLVSGNGQTSDGKDLRSGDSSAGGEHS</sequence>
<evidence type="ECO:0000313" key="3">
    <source>
        <dbReference type="Proteomes" id="UP001601627"/>
    </source>
</evidence>
<proteinExistence type="predicted"/>
<organism evidence="2 3">
    <name type="scientific">Streptomyces marokkonensis</name>
    <dbReference type="NCBI Taxonomy" id="324855"/>
    <lineage>
        <taxon>Bacteria</taxon>
        <taxon>Bacillati</taxon>
        <taxon>Actinomycetota</taxon>
        <taxon>Actinomycetes</taxon>
        <taxon>Kitasatosporales</taxon>
        <taxon>Streptomycetaceae</taxon>
        <taxon>Streptomyces</taxon>
    </lineage>
</organism>
<accession>A0ABW6QA15</accession>
<dbReference type="EMBL" id="JBHVZQ010000018">
    <property type="protein sequence ID" value="MFF1275847.1"/>
    <property type="molecule type" value="Genomic_DNA"/>
</dbReference>
<comment type="caution">
    <text evidence="2">The sequence shown here is derived from an EMBL/GenBank/DDBJ whole genome shotgun (WGS) entry which is preliminary data.</text>
</comment>
<gene>
    <name evidence="2" type="ORF">ACFVZC_20965</name>
</gene>
<evidence type="ECO:0000313" key="2">
    <source>
        <dbReference type="EMBL" id="MFF1275847.1"/>
    </source>
</evidence>
<feature type="region of interest" description="Disordered" evidence="1">
    <location>
        <begin position="199"/>
        <end position="229"/>
    </location>
</feature>
<dbReference type="Proteomes" id="UP001601627">
    <property type="component" value="Unassembled WGS sequence"/>
</dbReference>
<keyword evidence="3" id="KW-1185">Reference proteome</keyword>
<evidence type="ECO:0000256" key="1">
    <source>
        <dbReference type="SAM" id="MobiDB-lite"/>
    </source>
</evidence>